<dbReference type="PRINTS" id="PR01590">
    <property type="entry name" value="HTHFIS"/>
</dbReference>
<gene>
    <name evidence="3" type="ORF">CN97_10500</name>
</gene>
<dbReference type="Pfam" id="PF02954">
    <property type="entry name" value="HTH_8"/>
    <property type="match status" value="1"/>
</dbReference>
<keyword evidence="4" id="KW-1185">Reference proteome</keyword>
<dbReference type="RefSeq" id="WP_035708001.1">
    <property type="nucleotide sequence ID" value="NZ_JGYG01000002.1"/>
</dbReference>
<dbReference type="STRING" id="195105.CN97_10500"/>
<evidence type="ECO:0000313" key="3">
    <source>
        <dbReference type="EMBL" id="KFI31424.1"/>
    </source>
</evidence>
<proteinExistence type="predicted"/>
<dbReference type="SUPFAM" id="SSF55781">
    <property type="entry name" value="GAF domain-like"/>
    <property type="match status" value="1"/>
</dbReference>
<feature type="domain" description="DNA binding HTH" evidence="2">
    <location>
        <begin position="281"/>
        <end position="314"/>
    </location>
</feature>
<dbReference type="OrthoDB" id="9805953at2"/>
<dbReference type="Gene3D" id="3.30.450.40">
    <property type="match status" value="1"/>
</dbReference>
<dbReference type="InterPro" id="IPR009057">
    <property type="entry name" value="Homeodomain-like_sf"/>
</dbReference>
<dbReference type="Pfam" id="PF01590">
    <property type="entry name" value="GAF"/>
    <property type="match status" value="1"/>
</dbReference>
<dbReference type="EMBL" id="JGYG01000002">
    <property type="protein sequence ID" value="KFI31424.1"/>
    <property type="molecule type" value="Genomic_DNA"/>
</dbReference>
<evidence type="ECO:0000259" key="1">
    <source>
        <dbReference type="Pfam" id="PF01590"/>
    </source>
</evidence>
<dbReference type="InterPro" id="IPR029016">
    <property type="entry name" value="GAF-like_dom_sf"/>
</dbReference>
<dbReference type="SUPFAM" id="SSF46689">
    <property type="entry name" value="Homeodomain-like"/>
    <property type="match status" value="1"/>
</dbReference>
<dbReference type="InterPro" id="IPR003018">
    <property type="entry name" value="GAF"/>
</dbReference>
<dbReference type="GO" id="GO:0043565">
    <property type="term" value="F:sequence-specific DNA binding"/>
    <property type="evidence" value="ECO:0007669"/>
    <property type="project" value="InterPro"/>
</dbReference>
<accession>A0A086YAX4</accession>
<organism evidence="3 4">
    <name type="scientific">Haematobacter massiliensis</name>
    <dbReference type="NCBI Taxonomy" id="195105"/>
    <lineage>
        <taxon>Bacteria</taxon>
        <taxon>Pseudomonadati</taxon>
        <taxon>Pseudomonadota</taxon>
        <taxon>Alphaproteobacteria</taxon>
        <taxon>Rhodobacterales</taxon>
        <taxon>Paracoccaceae</taxon>
        <taxon>Haematobacter</taxon>
    </lineage>
</organism>
<feature type="domain" description="GAF" evidence="1">
    <location>
        <begin position="66"/>
        <end position="199"/>
    </location>
</feature>
<comment type="caution">
    <text evidence="3">The sequence shown here is derived from an EMBL/GenBank/DDBJ whole genome shotgun (WGS) entry which is preliminary data.</text>
</comment>
<evidence type="ECO:0000313" key="4">
    <source>
        <dbReference type="Proteomes" id="UP000028826"/>
    </source>
</evidence>
<protein>
    <submittedName>
        <fullName evidence="3">Fis family transcriptional regulator</fullName>
    </submittedName>
</protein>
<dbReference type="Gene3D" id="1.10.10.60">
    <property type="entry name" value="Homeodomain-like"/>
    <property type="match status" value="1"/>
</dbReference>
<dbReference type="AlphaFoldDB" id="A0A086YAX4"/>
<reference evidence="3 4" key="1">
    <citation type="submission" date="2014-03" db="EMBL/GenBank/DDBJ databases">
        <title>Genome of Haematobacter massiliensis CCUG 47968.</title>
        <authorList>
            <person name="Wang D."/>
            <person name="Wang G."/>
        </authorList>
    </citation>
    <scope>NUCLEOTIDE SEQUENCE [LARGE SCALE GENOMIC DNA]</scope>
    <source>
        <strain evidence="3 4">CCUG 47968</strain>
    </source>
</reference>
<sequence>MFSQFERGHVENVMAVAASGEAVRSPVAASWRRSLVHHKLDPAESHAVARPENAALRHRRERVGPLLRIAAPVLDRLAGAALDAGCAVLLTDGDGLVIDDRTRSSDQAWFSGAGLVAGANWSESEEGTNGIGTCLAERRPVIIHRGQHFRATHTQLSCMGAPVFGPEGQLSAVIDVSSVRGDLTEGHARLVSLAVVDAARRIERELFRAAFATARILTLEGRDTTGPILFAVDRDDLILGATRAARRSFGLTEDDILARRPASDILGEDGPGGLDEAARSEMLRALHRAGGNVSAAARELGIGRATFYRKMKQFGVQIS</sequence>
<dbReference type="InterPro" id="IPR002197">
    <property type="entry name" value="HTH_Fis"/>
</dbReference>
<dbReference type="Proteomes" id="UP000028826">
    <property type="component" value="Unassembled WGS sequence"/>
</dbReference>
<dbReference type="eggNOG" id="COG3284">
    <property type="taxonomic scope" value="Bacteria"/>
</dbReference>
<name>A0A086YAX4_9RHOB</name>
<evidence type="ECO:0000259" key="2">
    <source>
        <dbReference type="Pfam" id="PF02954"/>
    </source>
</evidence>